<evidence type="ECO:0000256" key="2">
    <source>
        <dbReference type="ARBA" id="ARBA00022448"/>
    </source>
</evidence>
<evidence type="ECO:0000256" key="9">
    <source>
        <dbReference type="ARBA" id="ARBA00022989"/>
    </source>
</evidence>
<dbReference type="EMBL" id="CP041636">
    <property type="protein sequence ID" value="QDO96619.1"/>
    <property type="molecule type" value="Genomic_DNA"/>
</dbReference>
<dbReference type="GO" id="GO:0005524">
    <property type="term" value="F:ATP binding"/>
    <property type="evidence" value="ECO:0007669"/>
    <property type="project" value="UniProtKB-KW"/>
</dbReference>
<keyword evidence="5 15" id="KW-0812">Transmembrane</keyword>
<evidence type="ECO:0000259" key="16">
    <source>
        <dbReference type="PROSITE" id="PS50893"/>
    </source>
</evidence>
<evidence type="ECO:0000256" key="1">
    <source>
        <dbReference type="ARBA" id="ARBA00004429"/>
    </source>
</evidence>
<feature type="domain" description="ABC transporter" evidence="16">
    <location>
        <begin position="20"/>
        <end position="258"/>
    </location>
</feature>
<proteinExistence type="inferred from homology"/>
<keyword evidence="3" id="KW-1003">Cell membrane</keyword>
<evidence type="ECO:0000313" key="18">
    <source>
        <dbReference type="Proteomes" id="UP000317496"/>
    </source>
</evidence>
<dbReference type="Gene3D" id="3.40.50.300">
    <property type="entry name" value="P-loop containing nucleotide triphosphate hydrolases"/>
    <property type="match status" value="1"/>
</dbReference>
<keyword evidence="2" id="KW-0813">Transport</keyword>
<keyword evidence="10 15" id="KW-0472">Membrane</keyword>
<evidence type="ECO:0000256" key="15">
    <source>
        <dbReference type="SAM" id="Phobius"/>
    </source>
</evidence>
<name>A0A516GYL7_9PROT</name>
<comment type="similarity">
    <text evidence="12">Belongs to the ABC transporter superfamily. Macrolide exporter (TC 3.A.1.122) family.</text>
</comment>
<dbReference type="AlphaFoldDB" id="A0A516GYL7"/>
<dbReference type="GO" id="GO:0016887">
    <property type="term" value="F:ATP hydrolysis activity"/>
    <property type="evidence" value="ECO:0007669"/>
    <property type="project" value="InterPro"/>
</dbReference>
<dbReference type="InterPro" id="IPR027417">
    <property type="entry name" value="P-loop_NTPase"/>
</dbReference>
<dbReference type="KEGG" id="fer:FNB15_04710"/>
<dbReference type="FunFam" id="3.40.50.300:FF:000032">
    <property type="entry name" value="Export ABC transporter ATP-binding protein"/>
    <property type="match status" value="1"/>
</dbReference>
<dbReference type="Pfam" id="PF02687">
    <property type="entry name" value="FtsX"/>
    <property type="match status" value="1"/>
</dbReference>
<dbReference type="GO" id="GO:0005886">
    <property type="term" value="C:plasma membrane"/>
    <property type="evidence" value="ECO:0007669"/>
    <property type="project" value="UniProtKB-SubCell"/>
</dbReference>
<gene>
    <name evidence="17" type="primary">macB</name>
    <name evidence="17" type="ORF">FNB15_04710</name>
</gene>
<dbReference type="PANTHER" id="PTHR30572">
    <property type="entry name" value="MEMBRANE COMPONENT OF TRANSPORTER-RELATED"/>
    <property type="match status" value="1"/>
</dbReference>
<dbReference type="InterPro" id="IPR025857">
    <property type="entry name" value="MacB_PCD"/>
</dbReference>
<dbReference type="PROSITE" id="PS50893">
    <property type="entry name" value="ABC_TRANSPORTER_2"/>
    <property type="match status" value="1"/>
</dbReference>
<keyword evidence="18" id="KW-1185">Reference proteome</keyword>
<dbReference type="Pfam" id="PF00005">
    <property type="entry name" value="ABC_tran"/>
    <property type="match status" value="1"/>
</dbReference>
<comment type="subcellular location">
    <subcellularLocation>
        <location evidence="1">Cell inner membrane</location>
        <topology evidence="1">Multi-pass membrane protein</topology>
    </subcellularLocation>
</comment>
<dbReference type="InterPro" id="IPR017911">
    <property type="entry name" value="MacB-like_ATP-bd"/>
</dbReference>
<evidence type="ECO:0000256" key="4">
    <source>
        <dbReference type="ARBA" id="ARBA00022519"/>
    </source>
</evidence>
<feature type="transmembrane region" description="Helical" evidence="15">
    <location>
        <begin position="289"/>
        <end position="312"/>
    </location>
</feature>
<keyword evidence="4" id="KW-0997">Cell inner membrane</keyword>
<dbReference type="GO" id="GO:0046677">
    <property type="term" value="P:response to antibiotic"/>
    <property type="evidence" value="ECO:0007669"/>
    <property type="project" value="UniProtKB-KW"/>
</dbReference>
<evidence type="ECO:0000256" key="8">
    <source>
        <dbReference type="ARBA" id="ARBA00022967"/>
    </source>
</evidence>
<organism evidence="17 18">
    <name type="scientific">Ferrovibrio terrae</name>
    <dbReference type="NCBI Taxonomy" id="2594003"/>
    <lineage>
        <taxon>Bacteria</taxon>
        <taxon>Pseudomonadati</taxon>
        <taxon>Pseudomonadota</taxon>
        <taxon>Alphaproteobacteria</taxon>
        <taxon>Rhodospirillales</taxon>
        <taxon>Rhodospirillaceae</taxon>
        <taxon>Ferrovibrio</taxon>
    </lineage>
</organism>
<dbReference type="InterPro" id="IPR003593">
    <property type="entry name" value="AAA+_ATPase"/>
</dbReference>
<keyword evidence="6" id="KW-0547">Nucleotide-binding</keyword>
<dbReference type="InterPro" id="IPR050250">
    <property type="entry name" value="Macrolide_Exporter_MacB"/>
</dbReference>
<keyword evidence="8" id="KW-1278">Translocase</keyword>
<evidence type="ECO:0000256" key="6">
    <source>
        <dbReference type="ARBA" id="ARBA00022741"/>
    </source>
</evidence>
<feature type="transmembrane region" description="Helical" evidence="15">
    <location>
        <begin position="632"/>
        <end position="650"/>
    </location>
</feature>
<keyword evidence="7" id="KW-0067">ATP-binding</keyword>
<dbReference type="GO" id="GO:0022857">
    <property type="term" value="F:transmembrane transporter activity"/>
    <property type="evidence" value="ECO:0007669"/>
    <property type="project" value="UniProtKB-ARBA"/>
</dbReference>
<feature type="region of interest" description="Disordered" evidence="14">
    <location>
        <begin position="239"/>
        <end position="266"/>
    </location>
</feature>
<keyword evidence="11" id="KW-0046">Antibiotic resistance</keyword>
<evidence type="ECO:0000256" key="12">
    <source>
        <dbReference type="ARBA" id="ARBA00038388"/>
    </source>
</evidence>
<evidence type="ECO:0000256" key="14">
    <source>
        <dbReference type="SAM" id="MobiDB-lite"/>
    </source>
</evidence>
<evidence type="ECO:0000256" key="3">
    <source>
        <dbReference type="ARBA" id="ARBA00022475"/>
    </source>
</evidence>
<keyword evidence="9 15" id="KW-1133">Transmembrane helix</keyword>
<evidence type="ECO:0000256" key="13">
    <source>
        <dbReference type="ARBA" id="ARBA00041199"/>
    </source>
</evidence>
<dbReference type="PANTHER" id="PTHR30572:SF14">
    <property type="entry name" value="MACROLIDE EXPORT ATP-BINDING_PERMEASE PROTEIN MACB"/>
    <property type="match status" value="1"/>
</dbReference>
<dbReference type="Pfam" id="PF12704">
    <property type="entry name" value="MacB_PCD"/>
    <property type="match status" value="1"/>
</dbReference>
<dbReference type="SUPFAM" id="SSF52540">
    <property type="entry name" value="P-loop containing nucleoside triphosphate hydrolases"/>
    <property type="match status" value="1"/>
</dbReference>
<evidence type="ECO:0000256" key="11">
    <source>
        <dbReference type="ARBA" id="ARBA00023251"/>
    </source>
</evidence>
<evidence type="ECO:0000256" key="7">
    <source>
        <dbReference type="ARBA" id="ARBA00022840"/>
    </source>
</evidence>
<dbReference type="OrthoDB" id="9770036at2"/>
<protein>
    <recommendedName>
        <fullName evidence="13">Pyoverdine export ATP-binding/permease protein PvdT</fullName>
    </recommendedName>
</protein>
<dbReference type="InterPro" id="IPR003838">
    <property type="entry name" value="ABC3_permease_C"/>
</dbReference>
<dbReference type="InterPro" id="IPR017871">
    <property type="entry name" value="ABC_transporter-like_CS"/>
</dbReference>
<dbReference type="Proteomes" id="UP000317496">
    <property type="component" value="Chromosome"/>
</dbReference>
<feature type="transmembrane region" description="Helical" evidence="15">
    <location>
        <begin position="544"/>
        <end position="569"/>
    </location>
</feature>
<dbReference type="GO" id="GO:0098796">
    <property type="term" value="C:membrane protein complex"/>
    <property type="evidence" value="ECO:0007669"/>
    <property type="project" value="UniProtKB-ARBA"/>
</dbReference>
<feature type="transmembrane region" description="Helical" evidence="15">
    <location>
        <begin position="597"/>
        <end position="620"/>
    </location>
</feature>
<evidence type="ECO:0000256" key="5">
    <source>
        <dbReference type="ARBA" id="ARBA00022692"/>
    </source>
</evidence>
<reference evidence="17 18" key="1">
    <citation type="submission" date="2019-07" db="EMBL/GenBank/DDBJ databases">
        <title>Genome sequencing for Ferrovibrio sp. K5.</title>
        <authorList>
            <person name="Park S.-J."/>
        </authorList>
    </citation>
    <scope>NUCLEOTIDE SEQUENCE [LARGE SCALE GENOMIC DNA]</scope>
    <source>
        <strain evidence="17 18">K5</strain>
    </source>
</reference>
<accession>A0A516GYL7</accession>
<dbReference type="CDD" id="cd03255">
    <property type="entry name" value="ABC_MJ0796_LolCDE_FtsE"/>
    <property type="match status" value="1"/>
</dbReference>
<evidence type="ECO:0000313" key="17">
    <source>
        <dbReference type="EMBL" id="QDO96619.1"/>
    </source>
</evidence>
<dbReference type="SMART" id="SM00382">
    <property type="entry name" value="AAA"/>
    <property type="match status" value="1"/>
</dbReference>
<dbReference type="PROSITE" id="PS00211">
    <property type="entry name" value="ABC_TRANSPORTER_1"/>
    <property type="match status" value="1"/>
</dbReference>
<sequence length="667" mass="71637">MNVMLPGTDKTTSVDPAPIISLRDIRKTFYRGTLAVEVLHGISLEIQAGEFVAIMGASGSGKSTLMNLIGLLDRPTTGSYRFDGSEVAALDADGRALLRREAFGFIFQQYNLLPTESATANVEMPAVYAGLPHGERVKRAEALLTQLGLADRLDHKPTQLSGGQQQRVSIARALMNGGAVILADEPTGALDSKSGEEVMRLLHDLNAQGHTILLITHDHDVAAQANRIIELKDGNIVSDRPVEHHGEHAEPIPSPAQPKRPERNRKTGFAPFDVLEAGRMALQALRSNLLRTLLTLLGIIIGVASVVAMLAIGDGAKQSVLDRITAMGTNLLLVRPGAPNIRQSGGVTATLTAADADAISAEVGNILAAVPEYTGNVTVRTGARDYVTQVNATTAPFPVAREWPVAEGIFFSESDVKSYLPVAVIGQTVVNNLFEGVDPIGRYVLLNNIPFQVIGVMTPKGATPWGADQDDIIYVPLSTGMLRLFGQRYVRTITVQVQDVTRINDTQEEIRQLLIARHRAEDFQIRNMASIIETAMETQNTLTILLGSIAAISLLVGGIGVMNIMLVSVTERTREIGVRMATGARRLNIMMQFNSEALAICTLGGLIGVALGLSVTWLFSYFGRPVIFSAEPVLLAFFCAFATGLLFGYLPARKAADLDPVVALAAE</sequence>
<evidence type="ECO:0000256" key="10">
    <source>
        <dbReference type="ARBA" id="ARBA00023136"/>
    </source>
</evidence>
<dbReference type="InterPro" id="IPR003439">
    <property type="entry name" value="ABC_transporter-like_ATP-bd"/>
</dbReference>
<feature type="compositionally biased region" description="Basic and acidic residues" evidence="14">
    <location>
        <begin position="240"/>
        <end position="250"/>
    </location>
</feature>